<dbReference type="OMA" id="FNNDRIV"/>
<dbReference type="RefSeq" id="XP_001611499.1">
    <property type="nucleotide sequence ID" value="XM_001611449.1"/>
</dbReference>
<dbReference type="SMART" id="SM00320">
    <property type="entry name" value="WD40"/>
    <property type="match status" value="2"/>
</dbReference>
<dbReference type="SUPFAM" id="SSF50978">
    <property type="entry name" value="WD40 repeat-like"/>
    <property type="match status" value="1"/>
</dbReference>
<proteinExistence type="evidence at transcript level"/>
<dbReference type="Pfam" id="PF00400">
    <property type="entry name" value="WD40"/>
    <property type="match status" value="1"/>
</dbReference>
<dbReference type="VEuPathDB" id="PiroplasmaDB:BBOV_III003640"/>
<keyword evidence="3 6" id="KW-0853">WD repeat</keyword>
<keyword evidence="2" id="KW-0813">Transport</keyword>
<dbReference type="GO" id="GO:0015031">
    <property type="term" value="P:protein transport"/>
    <property type="evidence" value="ECO:0007669"/>
    <property type="project" value="UniProtKB-KW"/>
</dbReference>
<gene>
    <name evidence="7 8" type="ORF">BBOV_III003670</name>
</gene>
<dbReference type="EMBL" id="AK442276">
    <property type="protein sequence ID" value="BAN66070.1"/>
    <property type="molecule type" value="mRNA"/>
</dbReference>
<evidence type="ECO:0000256" key="4">
    <source>
        <dbReference type="ARBA" id="ARBA00022737"/>
    </source>
</evidence>
<reference evidence="7" key="3">
    <citation type="journal article" date="2014" name="BMC Genomics">
        <title>The Babesia bovis gene and promoter model: an update from full-length EST analysis.</title>
        <authorList>
            <person name="Yamagishi J."/>
            <person name="Wakaguri H."/>
            <person name="Yokoyama N."/>
            <person name="Yamashita R."/>
            <person name="Suzuki Y."/>
            <person name="Xuan X."/>
            <person name="Igarashi I."/>
        </authorList>
    </citation>
    <scope>NUCLEOTIDE SEQUENCE</scope>
    <source>
        <strain evidence="7">Texas</strain>
    </source>
</reference>
<dbReference type="eggNOG" id="KOG1332">
    <property type="taxonomic scope" value="Eukaryota"/>
</dbReference>
<evidence type="ECO:0000256" key="3">
    <source>
        <dbReference type="ARBA" id="ARBA00022574"/>
    </source>
</evidence>
<keyword evidence="9" id="KW-1185">Reference proteome</keyword>
<accession>A7AMZ7</accession>
<dbReference type="InterPro" id="IPR001680">
    <property type="entry name" value="WD40_rpt"/>
</dbReference>
<evidence type="ECO:0000313" key="7">
    <source>
        <dbReference type="EMBL" id="BAN64295.1"/>
    </source>
</evidence>
<keyword evidence="5" id="KW-0653">Protein transport</keyword>
<reference evidence="9" key="4">
    <citation type="journal article" date="2020" name="Data Brief">
        <title>Transcriptome dataset of Babesia bovis life stages within vertebrate and invertebrate hosts.</title>
        <authorList>
            <person name="Ueti M.W."/>
            <person name="Johnson W.C."/>
            <person name="Kappmeyer L.S."/>
            <person name="Herndon D.R."/>
            <person name="Mousel M.R."/>
            <person name="Reif K.E."/>
            <person name="Taus N.S."/>
            <person name="Ifeonu O.O."/>
            <person name="Silva J.C."/>
            <person name="Suarez C.E."/>
            <person name="Brayton K.A."/>
        </authorList>
    </citation>
    <scope>NUCLEOTIDE SEQUENCE [LARGE SCALE GENOMIC DNA]</scope>
</reference>
<evidence type="ECO:0000256" key="2">
    <source>
        <dbReference type="ARBA" id="ARBA00022448"/>
    </source>
</evidence>
<dbReference type="InterPro" id="IPR015943">
    <property type="entry name" value="WD40/YVTN_repeat-like_dom_sf"/>
</dbReference>
<dbReference type="InterPro" id="IPR037363">
    <property type="entry name" value="Sec13/Seh1_fam"/>
</dbReference>
<protein>
    <recommendedName>
        <fullName evidence="10">WD domain, G-beta repeat containing protein</fullName>
    </recommendedName>
</protein>
<reference evidence="8 9" key="1">
    <citation type="journal article" date="2007" name="PLoS Pathog.">
        <title>Genome sequence of Babesia bovis and comparative analysis of apicomplexan hemoprotozoa.</title>
        <authorList>
            <person name="Brayton K.A."/>
            <person name="Lau A.O.T."/>
            <person name="Herndon D.R."/>
            <person name="Hannick L."/>
            <person name="Kappmeyer L.S."/>
            <person name="Berens S.J."/>
            <person name="Bidwell S.L."/>
            <person name="Brown W.C."/>
            <person name="Crabtree J."/>
            <person name="Fadrosh D."/>
            <person name="Feldblum T."/>
            <person name="Forberger H.A."/>
            <person name="Haas B.J."/>
            <person name="Howell J.M."/>
            <person name="Khouri H."/>
            <person name="Koo H."/>
            <person name="Mann D.J."/>
            <person name="Norimine J."/>
            <person name="Paulsen I.T."/>
            <person name="Radune D."/>
            <person name="Ren Q."/>
            <person name="Smith R.K. Jr."/>
            <person name="Suarez C.E."/>
            <person name="White O."/>
            <person name="Wortman J.R."/>
            <person name="Knowles D.P. Jr."/>
            <person name="McElwain T.F."/>
            <person name="Nene V.M."/>
        </authorList>
    </citation>
    <scope>NUCLEOTIDE SEQUENCE [LARGE SCALE GENOMIC DNA]</scope>
    <source>
        <strain evidence="8">T2Bo</strain>
    </source>
</reference>
<dbReference type="PANTHER" id="PTHR11024">
    <property type="entry name" value="NUCLEAR PORE COMPLEX PROTEIN SEC13 / SEH1 FAMILY MEMBER"/>
    <property type="match status" value="1"/>
</dbReference>
<organism evidence="8 9">
    <name type="scientific">Babesia bovis</name>
    <dbReference type="NCBI Taxonomy" id="5865"/>
    <lineage>
        <taxon>Eukaryota</taxon>
        <taxon>Sar</taxon>
        <taxon>Alveolata</taxon>
        <taxon>Apicomplexa</taxon>
        <taxon>Aconoidasida</taxon>
        <taxon>Piroplasmida</taxon>
        <taxon>Babesiidae</taxon>
        <taxon>Babesia</taxon>
    </lineage>
</organism>
<dbReference type="AlphaFoldDB" id="A7AMZ7"/>
<evidence type="ECO:0000256" key="1">
    <source>
        <dbReference type="ARBA" id="ARBA00010102"/>
    </source>
</evidence>
<dbReference type="GO" id="GO:0005198">
    <property type="term" value="F:structural molecule activity"/>
    <property type="evidence" value="ECO:0007669"/>
    <property type="project" value="InterPro"/>
</dbReference>
<sequence length="340" mass="36950">MPNDVLNVIHHRLFHCGLQSVLVSMNAVTSPLSVNLNQILQKKVHVYDMQYDYYCKFLVAGCRSQNGPEIVILEKSGSSDDSSTLRLVSSTTTRCDPVFLGWAPPKFGSVLIAVLSDNSVCFYRHSSSGSGYYLSLFHEMMDVQKSISCMSIGVSPIGELLCAVGSPSGRVSVIIGEGSFETINFQGHFGGVNTVSFVVNDATMDRGSTVLPCLLATGGLDGCVKIWELSERKFQLVKTVSLENDSKCVPHVRYICWNKSGGRLAAATGSDVFLFGRSPDWSMIQRVRLARLSAHVSVSFNSDRLIVSCDGESFVYHPDESGAYVLSTTLEGSKEQSVGA</sequence>
<dbReference type="GeneID" id="5479747"/>
<keyword evidence="4" id="KW-0677">Repeat</keyword>
<feature type="repeat" description="WD" evidence="6">
    <location>
        <begin position="214"/>
        <end position="237"/>
    </location>
</feature>
<dbReference type="EMBL" id="AK440501">
    <property type="protein sequence ID" value="BAN64295.1"/>
    <property type="molecule type" value="mRNA"/>
</dbReference>
<name>A7AMZ7_BABBO</name>
<evidence type="ECO:0000256" key="5">
    <source>
        <dbReference type="ARBA" id="ARBA00022927"/>
    </source>
</evidence>
<dbReference type="Proteomes" id="UP000002173">
    <property type="component" value="Unassembled WGS sequence"/>
</dbReference>
<dbReference type="KEGG" id="bbo:BBOV_III003670"/>
<dbReference type="Gene3D" id="2.130.10.10">
    <property type="entry name" value="YVTN repeat-like/Quinoprotein amine dehydrogenase"/>
    <property type="match status" value="1"/>
</dbReference>
<dbReference type="GO" id="GO:0031080">
    <property type="term" value="C:nuclear pore outer ring"/>
    <property type="evidence" value="ECO:0007669"/>
    <property type="project" value="TreeGrafter"/>
</dbReference>
<dbReference type="EMBL" id="AAXT01000001">
    <property type="protein sequence ID" value="EDO07931.1"/>
    <property type="molecule type" value="Genomic_DNA"/>
</dbReference>
<dbReference type="PROSITE" id="PS50082">
    <property type="entry name" value="WD_REPEATS_2"/>
    <property type="match status" value="1"/>
</dbReference>
<evidence type="ECO:0000313" key="8">
    <source>
        <dbReference type="EMBL" id="EDO07931.1"/>
    </source>
</evidence>
<reference evidence="9" key="5">
    <citation type="journal article" date="2021" name="Int. J. Parasitol.">
        <title>Comparative analysis of gene expression between Babesia bovis blood stages and kinetes allowed by improved genome annotation.</title>
        <authorList>
            <person name="Ueti M.W."/>
            <person name="Johnson W.C."/>
            <person name="Kappmeyer L.S."/>
            <person name="Herndon D.R."/>
            <person name="Mousel M.R."/>
            <person name="Reif K.E."/>
            <person name="Taus N.S."/>
            <person name="Ifeonu O.O."/>
            <person name="Silva J.C."/>
            <person name="Suarez C.E."/>
            <person name="Brayton K.A."/>
        </authorList>
    </citation>
    <scope>NUCLEOTIDE SEQUENCE [LARGE SCALE GENOMIC DNA]</scope>
</reference>
<evidence type="ECO:0000313" key="9">
    <source>
        <dbReference type="Proteomes" id="UP000002173"/>
    </source>
</evidence>
<evidence type="ECO:0000256" key="6">
    <source>
        <dbReference type="PROSITE-ProRule" id="PRU00221"/>
    </source>
</evidence>
<dbReference type="STRING" id="5865.A7AMZ7"/>
<evidence type="ECO:0008006" key="10">
    <source>
        <dbReference type="Google" id="ProtNLM"/>
    </source>
</evidence>
<dbReference type="InterPro" id="IPR036322">
    <property type="entry name" value="WD40_repeat_dom_sf"/>
</dbReference>
<comment type="similarity">
    <text evidence="1">Belongs to the WD repeat SEC13 family.</text>
</comment>
<reference evidence="8" key="2">
    <citation type="submission" date="2007-08" db="EMBL/GenBank/DDBJ databases">
        <authorList>
            <person name="Nene V."/>
        </authorList>
    </citation>
    <scope>NUCLEOTIDE SEQUENCE</scope>
    <source>
        <strain evidence="8">T2Bo</strain>
    </source>
</reference>